<dbReference type="Proteomes" id="UP001234581">
    <property type="component" value="Unassembled WGS sequence"/>
</dbReference>
<proteinExistence type="predicted"/>
<dbReference type="InterPro" id="IPR021773">
    <property type="entry name" value="TPC11"/>
</dbReference>
<gene>
    <name evidence="4" type="ORF">O0I10_002224</name>
</gene>
<evidence type="ECO:0000259" key="3">
    <source>
        <dbReference type="Pfam" id="PF11817"/>
    </source>
</evidence>
<dbReference type="RefSeq" id="XP_058346806.1">
    <property type="nucleotide sequence ID" value="XM_058482308.1"/>
</dbReference>
<dbReference type="SUPFAM" id="SSF48452">
    <property type="entry name" value="TPR-like"/>
    <property type="match status" value="1"/>
</dbReference>
<dbReference type="Gene3D" id="1.25.40.10">
    <property type="entry name" value="Tetratricopeptide repeat domain"/>
    <property type="match status" value="1"/>
</dbReference>
<dbReference type="InterPro" id="IPR011990">
    <property type="entry name" value="TPR-like_helical_dom_sf"/>
</dbReference>
<feature type="region of interest" description="Disordered" evidence="1">
    <location>
        <begin position="69"/>
        <end position="115"/>
    </location>
</feature>
<dbReference type="Pfam" id="PF07919">
    <property type="entry name" value="Gryzun"/>
    <property type="match status" value="1"/>
</dbReference>
<dbReference type="InterPro" id="IPR012880">
    <property type="entry name" value="Gryzun"/>
</dbReference>
<keyword evidence="5" id="KW-1185">Reference proteome</keyword>
<dbReference type="PANTHER" id="PTHR14374">
    <property type="entry name" value="FOIE GRAS"/>
    <property type="match status" value="1"/>
</dbReference>
<feature type="compositionally biased region" description="Polar residues" evidence="1">
    <location>
        <begin position="356"/>
        <end position="368"/>
    </location>
</feature>
<dbReference type="EMBL" id="JARTCD010000006">
    <property type="protein sequence ID" value="KAJ8661893.1"/>
    <property type="molecule type" value="Genomic_DNA"/>
</dbReference>
<comment type="caution">
    <text evidence="4">The sequence shown here is derived from an EMBL/GenBank/DDBJ whole genome shotgun (WGS) entry which is preliminary data.</text>
</comment>
<dbReference type="PANTHER" id="PTHR14374:SF0">
    <property type="entry name" value="TRAFFICKING PROTEIN PARTICLE COMPLEX SUBUNIT 11"/>
    <property type="match status" value="1"/>
</dbReference>
<name>A0AAD7V9K8_9FUNG</name>
<feature type="region of interest" description="Disordered" evidence="1">
    <location>
        <begin position="346"/>
        <end position="368"/>
    </location>
</feature>
<dbReference type="GeneID" id="83209642"/>
<feature type="domain" description="Gryzun putative trafficking through Golgi" evidence="2">
    <location>
        <begin position="717"/>
        <end position="1260"/>
    </location>
</feature>
<evidence type="ECO:0000313" key="5">
    <source>
        <dbReference type="Proteomes" id="UP001234581"/>
    </source>
</evidence>
<feature type="domain" description="Trafficking protein particle complex subunit 11" evidence="3">
    <location>
        <begin position="430"/>
        <end position="679"/>
    </location>
</feature>
<organism evidence="4 5">
    <name type="scientific">Lichtheimia ornata</name>
    <dbReference type="NCBI Taxonomy" id="688661"/>
    <lineage>
        <taxon>Eukaryota</taxon>
        <taxon>Fungi</taxon>
        <taxon>Fungi incertae sedis</taxon>
        <taxon>Mucoromycota</taxon>
        <taxon>Mucoromycotina</taxon>
        <taxon>Mucoromycetes</taxon>
        <taxon>Mucorales</taxon>
        <taxon>Lichtheimiaceae</taxon>
        <taxon>Lichtheimia</taxon>
    </lineage>
</organism>
<protein>
    <submittedName>
        <fullName evidence="4">Uncharacterized protein</fullName>
    </submittedName>
</protein>
<dbReference type="Pfam" id="PF11817">
    <property type="entry name" value="Foie-gras_1"/>
    <property type="match status" value="1"/>
</dbReference>
<reference evidence="4 5" key="1">
    <citation type="submission" date="2023-03" db="EMBL/GenBank/DDBJ databases">
        <title>Genome sequence of Lichtheimia ornata CBS 291.66.</title>
        <authorList>
            <person name="Mohabir J.T."/>
            <person name="Shea T.P."/>
            <person name="Kurbessoian T."/>
            <person name="Berby B."/>
            <person name="Fontaine J."/>
            <person name="Livny J."/>
            <person name="Gnirke A."/>
            <person name="Stajich J.E."/>
            <person name="Cuomo C.A."/>
        </authorList>
    </citation>
    <scope>NUCLEOTIDE SEQUENCE [LARGE SCALE GENOMIC DNA]</scope>
    <source>
        <strain evidence="4">CBS 291.66</strain>
    </source>
</reference>
<accession>A0AAD7V9K8</accession>
<evidence type="ECO:0000259" key="2">
    <source>
        <dbReference type="Pfam" id="PF07919"/>
    </source>
</evidence>
<evidence type="ECO:0000313" key="4">
    <source>
        <dbReference type="EMBL" id="KAJ8661893.1"/>
    </source>
</evidence>
<evidence type="ECO:0000256" key="1">
    <source>
        <dbReference type="SAM" id="MobiDB-lite"/>
    </source>
</evidence>
<sequence length="1301" mass="146960">MRYRRNIFWWSKAAAAARDNLFFTLATNHHKRQQSNPRLGAMNTYPAEYTLHPVPVLGIYGLNGDLPATPTAPVNDTSTDAEKSSNDPRSPTASTTTPPPQPTTSNRPAPSSRGALGSMLRSIFTNKQHFSLHEAARSAHGSISSVNISPPFRVIFIEKDFMLPERVPVGPNLPPPHSNLSPLSSESPLHPDGCMTPLWVKKQLETPSVVVGFYDLWDWGNEHGGASRPKRETGPLASHILIDPTEREKDTALAQEINDRRKYFQDKGIRFAATIILKRQHTDDPAVEERLSMIRKQSGLDSRQSFFTVAPGTQHDMQEFANGLYRSLYESAIQYYNNRIKKVRKKRAKLPPPATSARQSLGDSSEPQPLSIQGWMLRYDYKAALFQEMRQDVDGATKSYESAYTLVADMLAPKSSITPGQTGLPLRGKRWHEARTLIDCINFKICSFYLYMNEPVAALGQFNGHLHMMQTYCTTWGMGEQSFEYWTWLSKQYRIFADIVDAAVQHGFKIPIPTAYMTNHPAGNPPAADGCNPGAILQHPGFYYHLAAMCCAERRRRFLEVDKSEDAKDSNTAWGALVAAERQVDHSALTIDLLTKSYEQFKKYRNTRMTLYLAAEIAGTYYETGKYEMALKFFERIGKTYRKEQWHMVLASILRWSLRCAKEMGSWERAVECLVELLSSNLPMSDQKRQDIQKELWEIIHREPSSDQQQKEPTQLDIQMDQINPLLTCQLQFKNRANFVNTLVPYQVTLHTGTNSPLQPLRFSAMRIMFNDPKYNCILKDIGNEGDLASLVYVDCTKDMTTINEGEYAGWHTKKVDLRVIKNQTIVFEGCVLPKECEQLKIVGVYLDINSPQWHVSLSYDPSRVVINEHDMVRRKWLLPPSDTNASPKFKFLDGRGELNSVRISQRPPQVKLSADFESQALLNEHFELNITVENQEQDAIDASLSVEIKDATGHGQPTTDFVVFSRDASDGIKESVQTTSIGRIENGKSVKKKVYLCAEDLPGTRLVTLTASYTSASAHDPNATIEKREMLRIAFKSPFETNFKLSAQSDKPSLATPSPNLERSEKWQVATAIRCCAASELEIEKVELEQSPFEHPYTSLSLLSNDKSTAAEKQAWAPGYVYNTSYTFRMATEDITEPQPTVPVGSIAIYWRRSGNDAVYSKTLLAMPTLEFRKPSLTVLADVPDELYVGEQFTATYTVSNPTEHLAEYTASVELSDAFVFSGLKLLKGRVLPLSQVSYHYTCYPLLAGKVRLPRLKVVARQQGVEKEVPLEMLDERVKIGATKEQWPPSLIFVNARRYY</sequence>